<dbReference type="GO" id="GO:0005634">
    <property type="term" value="C:nucleus"/>
    <property type="evidence" value="ECO:0007669"/>
    <property type="project" value="TreeGrafter"/>
</dbReference>
<comment type="caution">
    <text evidence="5">The sequence shown here is derived from an EMBL/GenBank/DDBJ whole genome shotgun (WGS) entry which is preliminary data.</text>
</comment>
<dbReference type="PIRSF" id="PIRSF010044">
    <property type="entry name" value="UCP010044"/>
    <property type="match status" value="1"/>
</dbReference>
<keyword evidence="6" id="KW-1185">Reference proteome</keyword>
<evidence type="ECO:0000313" key="6">
    <source>
        <dbReference type="Proteomes" id="UP000242188"/>
    </source>
</evidence>
<protein>
    <recommendedName>
        <fullName evidence="1 4">Proteasome assembly chaperone 2</fullName>
    </recommendedName>
</protein>
<evidence type="ECO:0000256" key="2">
    <source>
        <dbReference type="ARBA" id="ARBA00023186"/>
    </source>
</evidence>
<dbReference type="EMBL" id="NEDP02003738">
    <property type="protein sequence ID" value="OWF48025.1"/>
    <property type="molecule type" value="Genomic_DNA"/>
</dbReference>
<dbReference type="Pfam" id="PF09754">
    <property type="entry name" value="PAC2"/>
    <property type="match status" value="1"/>
</dbReference>
<comment type="similarity">
    <text evidence="3 4">Belongs to the PSMG2 family.</text>
</comment>
<name>A0A210QGZ3_MIZYE</name>
<dbReference type="AlphaFoldDB" id="A0A210QGZ3"/>
<sequence>MFIQSDPKRKLREWQDYTLIMPAVSVGNVGQLAVDLLISTLWMERVGHIHHESILPLVGNDPFAHEDFNDCKLVTSCDVYESIEHKVVVIQQRAPFVRGKMALFRKWLKEWIINKSFKKLVILTSSRSEERLDIQIQGDQLRFLASQCMEETKTCQMLRSAPLNWLDLERRNTPEELQNGSEKPNYIYVPGGGIAKSLLEECGKDMPVVVLLMFCSEGDNSQDAIFLASRLNQWLDLVDMKPKKREDGQIIKPLPGWKIPLSWRHLFGARVDQTLFH</sequence>
<dbReference type="InterPro" id="IPR019151">
    <property type="entry name" value="Proteasome_assmbl_chaperone_2"/>
</dbReference>
<dbReference type="InterPro" id="IPR038389">
    <property type="entry name" value="PSMG2_sf"/>
</dbReference>
<evidence type="ECO:0000256" key="1">
    <source>
        <dbReference type="ARBA" id="ARBA00019186"/>
    </source>
</evidence>
<comment type="function">
    <text evidence="4">Chaperone protein which promotes assembly of the 20S proteasome as part of a heterodimer with PSMG1.</text>
</comment>
<dbReference type="PANTHER" id="PTHR12970:SF1">
    <property type="entry name" value="PROTEASOME ASSEMBLY CHAPERONE 2"/>
    <property type="match status" value="1"/>
</dbReference>
<dbReference type="OrthoDB" id="10260712at2759"/>
<evidence type="ECO:0000256" key="3">
    <source>
        <dbReference type="ARBA" id="ARBA00025745"/>
    </source>
</evidence>
<dbReference type="GO" id="GO:0043248">
    <property type="term" value="P:proteasome assembly"/>
    <property type="evidence" value="ECO:0007669"/>
    <property type="project" value="TreeGrafter"/>
</dbReference>
<gene>
    <name evidence="5" type="ORF">KP79_PYT13937</name>
</gene>
<dbReference type="InterPro" id="IPR016562">
    <property type="entry name" value="Proteasome_assmbl_chp_2_euk"/>
</dbReference>
<keyword evidence="2 4" id="KW-0143">Chaperone</keyword>
<proteinExistence type="inferred from homology"/>
<dbReference type="Proteomes" id="UP000242188">
    <property type="component" value="Unassembled WGS sequence"/>
</dbReference>
<dbReference type="GO" id="GO:0000502">
    <property type="term" value="C:proteasome complex"/>
    <property type="evidence" value="ECO:0007669"/>
    <property type="project" value="UniProtKB-KW"/>
</dbReference>
<dbReference type="STRING" id="6573.A0A210QGZ3"/>
<evidence type="ECO:0000313" key="5">
    <source>
        <dbReference type="EMBL" id="OWF48025.1"/>
    </source>
</evidence>
<evidence type="ECO:0000256" key="4">
    <source>
        <dbReference type="PIRNR" id="PIRNR010044"/>
    </source>
</evidence>
<dbReference type="PANTHER" id="PTHR12970">
    <property type="entry name" value="PROTEASOME ASSEMBLY CHAPERONE 2"/>
    <property type="match status" value="1"/>
</dbReference>
<accession>A0A210QGZ3</accession>
<organism evidence="5 6">
    <name type="scientific">Mizuhopecten yessoensis</name>
    <name type="common">Japanese scallop</name>
    <name type="synonym">Patinopecten yessoensis</name>
    <dbReference type="NCBI Taxonomy" id="6573"/>
    <lineage>
        <taxon>Eukaryota</taxon>
        <taxon>Metazoa</taxon>
        <taxon>Spiralia</taxon>
        <taxon>Lophotrochozoa</taxon>
        <taxon>Mollusca</taxon>
        <taxon>Bivalvia</taxon>
        <taxon>Autobranchia</taxon>
        <taxon>Pteriomorphia</taxon>
        <taxon>Pectinida</taxon>
        <taxon>Pectinoidea</taxon>
        <taxon>Pectinidae</taxon>
        <taxon>Mizuhopecten</taxon>
    </lineage>
</organism>
<reference evidence="5 6" key="1">
    <citation type="journal article" date="2017" name="Nat. Ecol. Evol.">
        <title>Scallop genome provides insights into evolution of bilaterian karyotype and development.</title>
        <authorList>
            <person name="Wang S."/>
            <person name="Zhang J."/>
            <person name="Jiao W."/>
            <person name="Li J."/>
            <person name="Xun X."/>
            <person name="Sun Y."/>
            <person name="Guo X."/>
            <person name="Huan P."/>
            <person name="Dong B."/>
            <person name="Zhang L."/>
            <person name="Hu X."/>
            <person name="Sun X."/>
            <person name="Wang J."/>
            <person name="Zhao C."/>
            <person name="Wang Y."/>
            <person name="Wang D."/>
            <person name="Huang X."/>
            <person name="Wang R."/>
            <person name="Lv J."/>
            <person name="Li Y."/>
            <person name="Zhang Z."/>
            <person name="Liu B."/>
            <person name="Lu W."/>
            <person name="Hui Y."/>
            <person name="Liang J."/>
            <person name="Zhou Z."/>
            <person name="Hou R."/>
            <person name="Li X."/>
            <person name="Liu Y."/>
            <person name="Li H."/>
            <person name="Ning X."/>
            <person name="Lin Y."/>
            <person name="Zhao L."/>
            <person name="Xing Q."/>
            <person name="Dou J."/>
            <person name="Li Y."/>
            <person name="Mao J."/>
            <person name="Guo H."/>
            <person name="Dou H."/>
            <person name="Li T."/>
            <person name="Mu C."/>
            <person name="Jiang W."/>
            <person name="Fu Q."/>
            <person name="Fu X."/>
            <person name="Miao Y."/>
            <person name="Liu J."/>
            <person name="Yu Q."/>
            <person name="Li R."/>
            <person name="Liao H."/>
            <person name="Li X."/>
            <person name="Kong Y."/>
            <person name="Jiang Z."/>
            <person name="Chourrout D."/>
            <person name="Li R."/>
            <person name="Bao Z."/>
        </authorList>
    </citation>
    <scope>NUCLEOTIDE SEQUENCE [LARGE SCALE GENOMIC DNA]</scope>
    <source>
        <strain evidence="5 6">PY_sf001</strain>
    </source>
</reference>
<keyword evidence="5" id="KW-0647">Proteasome</keyword>
<dbReference type="Gene3D" id="3.40.50.10900">
    <property type="entry name" value="PAC-like subunit"/>
    <property type="match status" value="2"/>
</dbReference>
<dbReference type="GO" id="GO:0005829">
    <property type="term" value="C:cytosol"/>
    <property type="evidence" value="ECO:0007669"/>
    <property type="project" value="TreeGrafter"/>
</dbReference>
<comment type="subunit">
    <text evidence="4">Forms a heterodimer with PSMG1.</text>
</comment>